<keyword evidence="5" id="KW-1185">Reference proteome</keyword>
<dbReference type="InterPro" id="IPR033347">
    <property type="entry name" value="Di19"/>
</dbReference>
<feature type="domain" description="Di19 C-terminal" evidence="3">
    <location>
        <begin position="139"/>
        <end position="210"/>
    </location>
</feature>
<evidence type="ECO:0000313" key="4">
    <source>
        <dbReference type="EMBL" id="RWR94245.1"/>
    </source>
</evidence>
<reference evidence="4 5" key="1">
    <citation type="journal article" date="2019" name="Nat. Plants">
        <title>Stout camphor tree genome fills gaps in understanding of flowering plant genome evolution.</title>
        <authorList>
            <person name="Chaw S.M."/>
            <person name="Liu Y.C."/>
            <person name="Wu Y.W."/>
            <person name="Wang H.Y."/>
            <person name="Lin C.I."/>
            <person name="Wu C.S."/>
            <person name="Ke H.M."/>
            <person name="Chang L.Y."/>
            <person name="Hsu C.Y."/>
            <person name="Yang H.T."/>
            <person name="Sudianto E."/>
            <person name="Hsu M.H."/>
            <person name="Wu K.P."/>
            <person name="Wang L.N."/>
            <person name="Leebens-Mack J.H."/>
            <person name="Tsai I.J."/>
        </authorList>
    </citation>
    <scope>NUCLEOTIDE SEQUENCE [LARGE SCALE GENOMIC DNA]</scope>
    <source>
        <strain evidence="5">cv. Chaw 1501</strain>
        <tissue evidence="4">Young leaves</tissue>
    </source>
</reference>
<proteinExistence type="inferred from homology"/>
<dbReference type="EMBL" id="QPKB01000010">
    <property type="protein sequence ID" value="RWR94245.1"/>
    <property type="molecule type" value="Genomic_DNA"/>
</dbReference>
<protein>
    <submittedName>
        <fullName evidence="4">Protein DEHYDRATION-INDUCED 19 3-like protein</fullName>
    </submittedName>
</protein>
<dbReference type="OrthoDB" id="6270329at2759"/>
<evidence type="ECO:0000313" key="5">
    <source>
        <dbReference type="Proteomes" id="UP000283530"/>
    </source>
</evidence>
<evidence type="ECO:0000256" key="1">
    <source>
        <dbReference type="ARBA" id="ARBA00007109"/>
    </source>
</evidence>
<dbReference type="Proteomes" id="UP000283530">
    <property type="component" value="Unassembled WGS sequence"/>
</dbReference>
<dbReference type="InterPro" id="IPR027935">
    <property type="entry name" value="Di19_C"/>
</dbReference>
<comment type="similarity">
    <text evidence="1">Belongs to the Di19 family.</text>
</comment>
<dbReference type="Pfam" id="PF05605">
    <property type="entry name" value="zf-Di19"/>
    <property type="match status" value="1"/>
</dbReference>
<dbReference type="AlphaFoldDB" id="A0A443PTZ9"/>
<name>A0A443PTZ9_9MAGN</name>
<feature type="domain" description="Di19 zinc-binding" evidence="2">
    <location>
        <begin position="41"/>
        <end position="93"/>
    </location>
</feature>
<dbReference type="InterPro" id="IPR008598">
    <property type="entry name" value="Di19_Zn-bd"/>
</dbReference>
<comment type="caution">
    <text evidence="4">The sequence shown here is derived from an EMBL/GenBank/DDBJ whole genome shotgun (WGS) entry which is preliminary data.</text>
</comment>
<dbReference type="Pfam" id="PF14571">
    <property type="entry name" value="Di19_C"/>
    <property type="match status" value="1"/>
</dbReference>
<dbReference type="PANTHER" id="PTHR31875">
    <property type="entry name" value="PROTEIN DEHYDRATION-INDUCED 19"/>
    <property type="match status" value="1"/>
</dbReference>
<organism evidence="4 5">
    <name type="scientific">Cinnamomum micranthum f. kanehirae</name>
    <dbReference type="NCBI Taxonomy" id="337451"/>
    <lineage>
        <taxon>Eukaryota</taxon>
        <taxon>Viridiplantae</taxon>
        <taxon>Streptophyta</taxon>
        <taxon>Embryophyta</taxon>
        <taxon>Tracheophyta</taxon>
        <taxon>Spermatophyta</taxon>
        <taxon>Magnoliopsida</taxon>
        <taxon>Magnoliidae</taxon>
        <taxon>Laurales</taxon>
        <taxon>Lauraceae</taxon>
        <taxon>Cinnamomum</taxon>
    </lineage>
</organism>
<gene>
    <name evidence="4" type="ORF">CKAN_02352700</name>
</gene>
<accession>A0A443PTZ9</accession>
<evidence type="ECO:0000259" key="3">
    <source>
        <dbReference type="Pfam" id="PF14571"/>
    </source>
</evidence>
<dbReference type="PANTHER" id="PTHR31875:SF23">
    <property type="entry name" value="PROTEIN DEHYDRATION-INDUCED 19 HOMOLOG 4"/>
    <property type="match status" value="1"/>
</dbReference>
<sequence length="224" mass="25309">MDQDAFSDRFYYKGLQSALQSRSDLYLGFEEMDVDEEHRAEFPCPFCMEDFDIDGLCCHIGEEHPIESKNGVCPVCTTRVGMDMVRHITMQHGHFFKISFCLVLVEDLKFCCALDSLTRYHTQRKRRLRRGSGGPYSTLSLLKKELREGHLQSLLAGSCVVSSSNTTPDPLLSSFMYNLPLADASKNVHPHSLDGGSSVSQSSNKKVMERYEALPLPPMRLFLS</sequence>
<evidence type="ECO:0000259" key="2">
    <source>
        <dbReference type="Pfam" id="PF05605"/>
    </source>
</evidence>